<keyword evidence="3" id="KW-1003">Cell membrane</keyword>
<dbReference type="RefSeq" id="WP_114485110.1">
    <property type="nucleotide sequence ID" value="NZ_CBCSHM010000052.1"/>
</dbReference>
<protein>
    <recommendedName>
        <fullName evidence="8">Type II secretion system protein GspF domain-containing protein</fullName>
    </recommendedName>
</protein>
<dbReference type="Pfam" id="PF00482">
    <property type="entry name" value="T2SSF"/>
    <property type="match status" value="1"/>
</dbReference>
<keyword evidence="5 7" id="KW-1133">Transmembrane helix</keyword>
<comment type="caution">
    <text evidence="9">The sequence shown here is derived from an EMBL/GenBank/DDBJ whole genome shotgun (WGS) entry which is preliminary data.</text>
</comment>
<dbReference type="GO" id="GO:0005886">
    <property type="term" value="C:plasma membrane"/>
    <property type="evidence" value="ECO:0007669"/>
    <property type="project" value="UniProtKB-SubCell"/>
</dbReference>
<dbReference type="AlphaFoldDB" id="A0A368UBM3"/>
<sequence length="389" mass="43304">MREYCVKVMGEQGLSKRTVIASDSEQAAHLARHDGRVIRVYRPRGSKNLDKAKLTPRLRIEFLEKLAMMLASKVPLEEALETLGQVYSGAVRRVATTLNRELQSGMDFYEALRSLPDFPETTVALVEAGMRSGKFHEALSETVTFEKEMEQVKRVSSEGLWYALLNFGFGSTLIFCTSYIFAPYFMNSGFIATSEAIDIGWVVMLSNLMGGVIGVTLLSALGVWLVSHVLRPLNPGLSDRITLRIPLYRKIALNKKHYILFYTVSRLIGSGIRIDDALRVAMQTSPKGEMQKDLQRALTRIETDDGNWPDAMTHINAIDKAALATSQNRADIAVALREVANGKKEDYIRALRVVAPLLQVFGLFMMAMAGFLLFCFTALPSIQALEGLL</sequence>
<accession>A0A368UBM3</accession>
<dbReference type="EMBL" id="QPIJ01000001">
    <property type="protein sequence ID" value="RCV93782.1"/>
    <property type="molecule type" value="Genomic_DNA"/>
</dbReference>
<feature type="domain" description="Type II secretion system protein GspF" evidence="8">
    <location>
        <begin position="62"/>
        <end position="175"/>
    </location>
</feature>
<comment type="subcellular location">
    <subcellularLocation>
        <location evidence="1">Cell membrane</location>
        <topology evidence="1">Multi-pass membrane protein</topology>
    </subcellularLocation>
</comment>
<evidence type="ECO:0000256" key="5">
    <source>
        <dbReference type="ARBA" id="ARBA00022989"/>
    </source>
</evidence>
<evidence type="ECO:0000256" key="7">
    <source>
        <dbReference type="SAM" id="Phobius"/>
    </source>
</evidence>
<name>A0A368UBM3_9GAMM</name>
<dbReference type="PANTHER" id="PTHR30012">
    <property type="entry name" value="GENERAL SECRETION PATHWAY PROTEIN"/>
    <property type="match status" value="1"/>
</dbReference>
<dbReference type="Proteomes" id="UP000253204">
    <property type="component" value="Unassembled WGS sequence"/>
</dbReference>
<feature type="transmembrane region" description="Helical" evidence="7">
    <location>
        <begin position="201"/>
        <end position="226"/>
    </location>
</feature>
<feature type="transmembrane region" description="Helical" evidence="7">
    <location>
        <begin position="353"/>
        <end position="379"/>
    </location>
</feature>
<evidence type="ECO:0000256" key="4">
    <source>
        <dbReference type="ARBA" id="ARBA00022692"/>
    </source>
</evidence>
<feature type="transmembrane region" description="Helical" evidence="7">
    <location>
        <begin position="159"/>
        <end position="181"/>
    </location>
</feature>
<evidence type="ECO:0000313" key="10">
    <source>
        <dbReference type="Proteomes" id="UP000253204"/>
    </source>
</evidence>
<dbReference type="Gene3D" id="1.20.81.30">
    <property type="entry name" value="Type II secretion system (T2SS), domain F"/>
    <property type="match status" value="2"/>
</dbReference>
<proteinExistence type="inferred from homology"/>
<evidence type="ECO:0000259" key="8">
    <source>
        <dbReference type="Pfam" id="PF00482"/>
    </source>
</evidence>
<dbReference type="OrthoDB" id="9805682at2"/>
<keyword evidence="10" id="KW-1185">Reference proteome</keyword>
<evidence type="ECO:0000256" key="3">
    <source>
        <dbReference type="ARBA" id="ARBA00022475"/>
    </source>
</evidence>
<dbReference type="PANTHER" id="PTHR30012:SF0">
    <property type="entry name" value="TYPE II SECRETION SYSTEM PROTEIN F-RELATED"/>
    <property type="match status" value="1"/>
</dbReference>
<comment type="similarity">
    <text evidence="2">Belongs to the GSP F family.</text>
</comment>
<evidence type="ECO:0000256" key="1">
    <source>
        <dbReference type="ARBA" id="ARBA00004651"/>
    </source>
</evidence>
<dbReference type="InterPro" id="IPR042094">
    <property type="entry name" value="T2SS_GspF_sf"/>
</dbReference>
<reference evidence="9 10" key="1">
    <citation type="submission" date="2018-07" db="EMBL/GenBank/DDBJ databases">
        <title>Halomonas rutogse sp. nov., isolated from Lake TangqianCo on Tibetan Plateau.</title>
        <authorList>
            <person name="Lu H."/>
            <person name="Xing P."/>
            <person name="Wu Q."/>
        </authorList>
    </citation>
    <scope>NUCLEOTIDE SEQUENCE [LARGE SCALE GENOMIC DNA]</scope>
    <source>
        <strain evidence="9 10">TQ8S</strain>
    </source>
</reference>
<organism evidence="9 10">
    <name type="scientific">Vreelandella rituensis</name>
    <dbReference type="NCBI Taxonomy" id="2282306"/>
    <lineage>
        <taxon>Bacteria</taxon>
        <taxon>Pseudomonadati</taxon>
        <taxon>Pseudomonadota</taxon>
        <taxon>Gammaproteobacteria</taxon>
        <taxon>Oceanospirillales</taxon>
        <taxon>Halomonadaceae</taxon>
        <taxon>Vreelandella</taxon>
    </lineage>
</organism>
<keyword evidence="4 7" id="KW-0812">Transmembrane</keyword>
<evidence type="ECO:0000256" key="2">
    <source>
        <dbReference type="ARBA" id="ARBA00005745"/>
    </source>
</evidence>
<keyword evidence="6 7" id="KW-0472">Membrane</keyword>
<dbReference type="InterPro" id="IPR018076">
    <property type="entry name" value="T2SS_GspF_dom"/>
</dbReference>
<dbReference type="InterPro" id="IPR003004">
    <property type="entry name" value="GspF/PilC"/>
</dbReference>
<evidence type="ECO:0000313" key="9">
    <source>
        <dbReference type="EMBL" id="RCV93782.1"/>
    </source>
</evidence>
<gene>
    <name evidence="9" type="ORF">DU506_01095</name>
</gene>
<evidence type="ECO:0000256" key="6">
    <source>
        <dbReference type="ARBA" id="ARBA00023136"/>
    </source>
</evidence>